<dbReference type="Proteomes" id="UP001054837">
    <property type="component" value="Unassembled WGS sequence"/>
</dbReference>
<comment type="caution">
    <text evidence="2">The sequence shown here is derived from an EMBL/GenBank/DDBJ whole genome shotgun (WGS) entry which is preliminary data.</text>
</comment>
<evidence type="ECO:0000313" key="2">
    <source>
        <dbReference type="EMBL" id="GIY84260.1"/>
    </source>
</evidence>
<organism evidence="2 3">
    <name type="scientific">Caerostris darwini</name>
    <dbReference type="NCBI Taxonomy" id="1538125"/>
    <lineage>
        <taxon>Eukaryota</taxon>
        <taxon>Metazoa</taxon>
        <taxon>Ecdysozoa</taxon>
        <taxon>Arthropoda</taxon>
        <taxon>Chelicerata</taxon>
        <taxon>Arachnida</taxon>
        <taxon>Araneae</taxon>
        <taxon>Araneomorphae</taxon>
        <taxon>Entelegynae</taxon>
        <taxon>Araneoidea</taxon>
        <taxon>Araneidae</taxon>
        <taxon>Caerostris</taxon>
    </lineage>
</organism>
<sequence length="104" mass="11785">MFTISSRVHMSNPVQLLLKILQTTLLEPEGIRLKKLLPFICKLLPENLLDMNERLRSSPTPQKQLSSQIPPPIPNSPFTSNIPQPLETSTLTSKVHGRSLYERV</sequence>
<evidence type="ECO:0000313" key="3">
    <source>
        <dbReference type="Proteomes" id="UP001054837"/>
    </source>
</evidence>
<keyword evidence="3" id="KW-1185">Reference proteome</keyword>
<protein>
    <submittedName>
        <fullName evidence="2">Uncharacterized protein</fullName>
    </submittedName>
</protein>
<accession>A0AAV4WQR0</accession>
<feature type="region of interest" description="Disordered" evidence="1">
    <location>
        <begin position="54"/>
        <end position="104"/>
    </location>
</feature>
<proteinExistence type="predicted"/>
<reference evidence="2 3" key="1">
    <citation type="submission" date="2021-06" db="EMBL/GenBank/DDBJ databases">
        <title>Caerostris darwini draft genome.</title>
        <authorList>
            <person name="Kono N."/>
            <person name="Arakawa K."/>
        </authorList>
    </citation>
    <scope>NUCLEOTIDE SEQUENCE [LARGE SCALE GENOMIC DNA]</scope>
</reference>
<name>A0AAV4WQR0_9ARAC</name>
<gene>
    <name evidence="2" type="ORF">CDAR_382091</name>
</gene>
<dbReference type="AlphaFoldDB" id="A0AAV4WQR0"/>
<evidence type="ECO:0000256" key="1">
    <source>
        <dbReference type="SAM" id="MobiDB-lite"/>
    </source>
</evidence>
<dbReference type="EMBL" id="BPLQ01014912">
    <property type="protein sequence ID" value="GIY84260.1"/>
    <property type="molecule type" value="Genomic_DNA"/>
</dbReference>